<dbReference type="GO" id="GO:0052381">
    <property type="term" value="F:tRNA dimethylallyltransferase activity"/>
    <property type="evidence" value="ECO:0007669"/>
    <property type="project" value="UniProtKB-UniRule"/>
</dbReference>
<evidence type="ECO:0000256" key="13">
    <source>
        <dbReference type="RuleBase" id="RU003785"/>
    </source>
</evidence>
<comment type="similarity">
    <text evidence="3 10 13">Belongs to the IPP transferase family.</text>
</comment>
<evidence type="ECO:0000256" key="10">
    <source>
        <dbReference type="HAMAP-Rule" id="MF_00185"/>
    </source>
</evidence>
<gene>
    <name evidence="10" type="primary">miaA</name>
    <name evidence="14" type="ORF">SAMN05421771_0591</name>
</gene>
<evidence type="ECO:0000256" key="2">
    <source>
        <dbReference type="ARBA" id="ARBA00003213"/>
    </source>
</evidence>
<evidence type="ECO:0000256" key="12">
    <source>
        <dbReference type="RuleBase" id="RU003784"/>
    </source>
</evidence>
<keyword evidence="7 10" id="KW-0067">ATP-binding</keyword>
<dbReference type="Proteomes" id="UP000199024">
    <property type="component" value="Unassembled WGS sequence"/>
</dbReference>
<dbReference type="RefSeq" id="WP_245781650.1">
    <property type="nucleotide sequence ID" value="NZ_FOZL01000001.1"/>
</dbReference>
<comment type="function">
    <text evidence="2 10 12">Catalyzes the transfer of a dimethylallyl group onto the adenine at position 37 in tRNAs that read codons beginning with uridine, leading to the formation of N6-(dimethylallyl)adenosine (i(6)A).</text>
</comment>
<evidence type="ECO:0000256" key="7">
    <source>
        <dbReference type="ARBA" id="ARBA00022840"/>
    </source>
</evidence>
<dbReference type="InterPro" id="IPR018022">
    <property type="entry name" value="IPT"/>
</dbReference>
<accession>A0A1I6LDP8</accession>
<evidence type="ECO:0000256" key="6">
    <source>
        <dbReference type="ARBA" id="ARBA00022741"/>
    </source>
</evidence>
<comment type="cofactor">
    <cofactor evidence="1 10">
        <name>Mg(2+)</name>
        <dbReference type="ChEBI" id="CHEBI:18420"/>
    </cofactor>
</comment>
<keyword evidence="4 10" id="KW-0808">Transferase</keyword>
<dbReference type="AlphaFoldDB" id="A0A1I6LDP8"/>
<evidence type="ECO:0000256" key="8">
    <source>
        <dbReference type="ARBA" id="ARBA00022842"/>
    </source>
</evidence>
<dbReference type="GO" id="GO:0005524">
    <property type="term" value="F:ATP binding"/>
    <property type="evidence" value="ECO:0007669"/>
    <property type="project" value="UniProtKB-UniRule"/>
</dbReference>
<evidence type="ECO:0000256" key="3">
    <source>
        <dbReference type="ARBA" id="ARBA00005842"/>
    </source>
</evidence>
<dbReference type="GO" id="GO:0006400">
    <property type="term" value="P:tRNA modification"/>
    <property type="evidence" value="ECO:0007669"/>
    <property type="project" value="TreeGrafter"/>
</dbReference>
<proteinExistence type="inferred from homology"/>
<reference evidence="14 15" key="1">
    <citation type="submission" date="2016-10" db="EMBL/GenBank/DDBJ databases">
        <authorList>
            <person name="de Groot N.N."/>
        </authorList>
    </citation>
    <scope>NUCLEOTIDE SEQUENCE [LARGE SCALE GENOMIC DNA]</scope>
    <source>
        <strain evidence="14 15">DSM 21001</strain>
    </source>
</reference>
<dbReference type="SUPFAM" id="SSF52540">
    <property type="entry name" value="P-loop containing nucleoside triphosphate hydrolases"/>
    <property type="match status" value="1"/>
</dbReference>
<feature type="site" description="Interaction with substrate tRNA" evidence="10">
    <location>
        <position position="106"/>
    </location>
</feature>
<dbReference type="InterPro" id="IPR027417">
    <property type="entry name" value="P-loop_NTPase"/>
</dbReference>
<evidence type="ECO:0000256" key="1">
    <source>
        <dbReference type="ARBA" id="ARBA00001946"/>
    </source>
</evidence>
<dbReference type="PANTHER" id="PTHR11088">
    <property type="entry name" value="TRNA DIMETHYLALLYLTRANSFERASE"/>
    <property type="match status" value="1"/>
</dbReference>
<dbReference type="NCBIfam" id="TIGR00174">
    <property type="entry name" value="miaA"/>
    <property type="match status" value="1"/>
</dbReference>
<comment type="catalytic activity">
    <reaction evidence="9 10 11">
        <text>adenosine(37) in tRNA + dimethylallyl diphosphate = N(6)-dimethylallyladenosine(37) in tRNA + diphosphate</text>
        <dbReference type="Rhea" id="RHEA:26482"/>
        <dbReference type="Rhea" id="RHEA-COMP:10162"/>
        <dbReference type="Rhea" id="RHEA-COMP:10375"/>
        <dbReference type="ChEBI" id="CHEBI:33019"/>
        <dbReference type="ChEBI" id="CHEBI:57623"/>
        <dbReference type="ChEBI" id="CHEBI:74411"/>
        <dbReference type="ChEBI" id="CHEBI:74415"/>
        <dbReference type="EC" id="2.5.1.75"/>
    </reaction>
</comment>
<protein>
    <recommendedName>
        <fullName evidence="10">tRNA dimethylallyltransferase</fullName>
        <ecNumber evidence="10">2.5.1.75</ecNumber>
    </recommendedName>
    <alternativeName>
        <fullName evidence="10">Dimethylallyl diphosphate:tRNA dimethylallyltransferase</fullName>
        <shortName evidence="10">DMAPP:tRNA dimethylallyltransferase</shortName>
        <shortName evidence="10">DMATase</shortName>
    </alternativeName>
    <alternativeName>
        <fullName evidence="10">Isopentenyl-diphosphate:tRNA isopentenyltransferase</fullName>
        <shortName evidence="10">IPP transferase</shortName>
        <shortName evidence="10">IPPT</shortName>
        <shortName evidence="10">IPTase</shortName>
    </alternativeName>
</protein>
<dbReference type="EMBL" id="FOZL01000001">
    <property type="protein sequence ID" value="SFS01567.1"/>
    <property type="molecule type" value="Genomic_DNA"/>
</dbReference>
<dbReference type="PANTHER" id="PTHR11088:SF60">
    <property type="entry name" value="TRNA DIMETHYLALLYLTRANSFERASE"/>
    <property type="match status" value="1"/>
</dbReference>
<feature type="site" description="Interaction with substrate tRNA" evidence="10">
    <location>
        <position position="128"/>
    </location>
</feature>
<evidence type="ECO:0000256" key="9">
    <source>
        <dbReference type="ARBA" id="ARBA00049563"/>
    </source>
</evidence>
<name>A0A1I6LDP8_9BACT</name>
<evidence type="ECO:0000313" key="14">
    <source>
        <dbReference type="EMBL" id="SFS01567.1"/>
    </source>
</evidence>
<keyword evidence="5 10" id="KW-0819">tRNA processing</keyword>
<keyword evidence="6 10" id="KW-0547">Nucleotide-binding</keyword>
<keyword evidence="8 10" id="KW-0460">Magnesium</keyword>
<comment type="subunit">
    <text evidence="10">Monomer.</text>
</comment>
<feature type="binding site" evidence="10">
    <location>
        <begin position="15"/>
        <end position="22"/>
    </location>
    <ligand>
        <name>ATP</name>
        <dbReference type="ChEBI" id="CHEBI:30616"/>
    </ligand>
</feature>
<dbReference type="InterPro" id="IPR039657">
    <property type="entry name" value="Dimethylallyltransferase"/>
</dbReference>
<feature type="binding site" evidence="10">
    <location>
        <begin position="17"/>
        <end position="22"/>
    </location>
    <ligand>
        <name>substrate</name>
    </ligand>
</feature>
<sequence length="309" mass="33764">MTPITTGNPLIVLAGPTASGKTGLALELAEAHNGEIVCCDSMTVYREMEIGTAKPSPADRIRIPHHLLDVVTPDEGFTAGDFSRQARVALEAITARGKVPIVAGGTGLYLRALIDGLFPAPPQDPALRERLRKRPSGHLHKLLSRLDPAAAVLIHPNDQPKLVRAIEVSLAARKPMTEQWSQGRDRLTGYRILRLGLQPERSALYARIDARAAAMFTRGLVEETRGLLAKYGPQRSLQALGYAEACAVLAGERSEPEAIAQAQQGHRNYAKRQGTWFRREPQFVWLAGFGDDPAVVRSAMERVTNFLNT</sequence>
<dbReference type="Pfam" id="PF01715">
    <property type="entry name" value="IPPT"/>
    <property type="match status" value="1"/>
</dbReference>
<evidence type="ECO:0000313" key="15">
    <source>
        <dbReference type="Proteomes" id="UP000199024"/>
    </source>
</evidence>
<dbReference type="STRING" id="474950.SAMN05421771_0591"/>
<dbReference type="Gene3D" id="1.10.20.140">
    <property type="match status" value="1"/>
</dbReference>
<organism evidence="14 15">
    <name type="scientific">Granulicella pectinivorans</name>
    <dbReference type="NCBI Taxonomy" id="474950"/>
    <lineage>
        <taxon>Bacteria</taxon>
        <taxon>Pseudomonadati</taxon>
        <taxon>Acidobacteriota</taxon>
        <taxon>Terriglobia</taxon>
        <taxon>Terriglobales</taxon>
        <taxon>Acidobacteriaceae</taxon>
        <taxon>Granulicella</taxon>
    </lineage>
</organism>
<keyword evidence="15" id="KW-1185">Reference proteome</keyword>
<evidence type="ECO:0000256" key="11">
    <source>
        <dbReference type="RuleBase" id="RU003783"/>
    </source>
</evidence>
<dbReference type="Gene3D" id="3.40.50.300">
    <property type="entry name" value="P-loop containing nucleotide triphosphate hydrolases"/>
    <property type="match status" value="1"/>
</dbReference>
<evidence type="ECO:0000256" key="5">
    <source>
        <dbReference type="ARBA" id="ARBA00022694"/>
    </source>
</evidence>
<evidence type="ECO:0000256" key="4">
    <source>
        <dbReference type="ARBA" id="ARBA00022679"/>
    </source>
</evidence>
<dbReference type="EC" id="2.5.1.75" evidence="10"/>
<comment type="caution">
    <text evidence="10">Lacks conserved residue(s) required for the propagation of feature annotation.</text>
</comment>
<feature type="region of interest" description="Interaction with substrate tRNA" evidence="10">
    <location>
        <begin position="40"/>
        <end position="43"/>
    </location>
</feature>
<dbReference type="HAMAP" id="MF_00185">
    <property type="entry name" value="IPP_trans"/>
    <property type="match status" value="1"/>
</dbReference>